<accession>A0ABU3U6B6</accession>
<organism evidence="2 3">
    <name type="scientific">Gilvirhabdus luticola</name>
    <dbReference type="NCBI Taxonomy" id="3079858"/>
    <lineage>
        <taxon>Bacteria</taxon>
        <taxon>Pseudomonadati</taxon>
        <taxon>Bacteroidota</taxon>
        <taxon>Flavobacteriia</taxon>
        <taxon>Flavobacteriales</taxon>
        <taxon>Flavobacteriaceae</taxon>
        <taxon>Gilvirhabdus</taxon>
    </lineage>
</organism>
<dbReference type="InterPro" id="IPR018946">
    <property type="entry name" value="PhoD-like_MPP"/>
</dbReference>
<dbReference type="EMBL" id="JAWHTF010000003">
    <property type="protein sequence ID" value="MDU8885946.1"/>
    <property type="molecule type" value="Genomic_DNA"/>
</dbReference>
<comment type="caution">
    <text evidence="2">The sequence shown here is derived from an EMBL/GenBank/DDBJ whole genome shotgun (WGS) entry which is preliminary data.</text>
</comment>
<dbReference type="PANTHER" id="PTHR33987:SF1">
    <property type="entry name" value="CALCINEURIN-LIKE METALLO-PHOSPHOESTERASE SUPERFAMILY PROTEIN"/>
    <property type="match status" value="1"/>
</dbReference>
<dbReference type="PROSITE" id="PS51257">
    <property type="entry name" value="PROKAR_LIPOPROTEIN"/>
    <property type="match status" value="1"/>
</dbReference>
<dbReference type="RefSeq" id="WP_316661870.1">
    <property type="nucleotide sequence ID" value="NZ_JAWHTF010000003.1"/>
</dbReference>
<dbReference type="InterPro" id="IPR029052">
    <property type="entry name" value="Metallo-depent_PP-like"/>
</dbReference>
<protein>
    <submittedName>
        <fullName evidence="2">Alkaline phosphatase D family protein</fullName>
        <ecNumber evidence="2">3.1.3.1</ecNumber>
    </submittedName>
</protein>
<dbReference type="InterPro" id="IPR038607">
    <property type="entry name" value="PhoD-like_sf"/>
</dbReference>
<dbReference type="Pfam" id="PF09423">
    <property type="entry name" value="PhoD"/>
    <property type="match status" value="1"/>
</dbReference>
<keyword evidence="3" id="KW-1185">Reference proteome</keyword>
<keyword evidence="2" id="KW-0378">Hydrolase</keyword>
<proteinExistence type="predicted"/>
<dbReference type="SUPFAM" id="SSF56300">
    <property type="entry name" value="Metallo-dependent phosphatases"/>
    <property type="match status" value="1"/>
</dbReference>
<name>A0ABU3U6B6_9FLAO</name>
<evidence type="ECO:0000313" key="2">
    <source>
        <dbReference type="EMBL" id="MDU8885946.1"/>
    </source>
</evidence>
<dbReference type="PANTHER" id="PTHR33987">
    <property type="entry name" value="CALCINEURIN-LIKE METALLO-PHOSPHOESTERASE SUPERFAMILY PROTEIN"/>
    <property type="match status" value="1"/>
</dbReference>
<dbReference type="CDD" id="cd07389">
    <property type="entry name" value="MPP_PhoD"/>
    <property type="match status" value="1"/>
</dbReference>
<evidence type="ECO:0000313" key="3">
    <source>
        <dbReference type="Proteomes" id="UP001268651"/>
    </source>
</evidence>
<evidence type="ECO:0000259" key="1">
    <source>
        <dbReference type="Pfam" id="PF09423"/>
    </source>
</evidence>
<sequence>MKIKLSLLLYIILFLLTVSCKQKEKPFKIAFGSCASQDQPLPIFNTIVAHNPDIFVFLGDNIYGDTKDMDTLRLKYNQLAEKSSYQNLKENAEIIATWDDHDFGWNDSGKYYEFKEESKEIFLDFFEEPKNSIRRTHQGIYHSYEYKHQGKIIQVILLDVRTFRDNLKTNEGEFEEDSRYFYELEYAPHPVSENPTLLGSEQWKWLRSQLEKPADVRIIGSGTQFGIEFNGYEAWANFPNEQERLLDLIIKTKANGVLFISGDVHYAEISKLKTPNLYPIYDITSSGLSSTWYFAAPNKNRIEGPIMENHFGLLTIDFDNSVPNVKAEIWDIEDNQRIEYTIPLNELNFDK</sequence>
<dbReference type="EC" id="3.1.3.1" evidence="2"/>
<dbReference type="Gene3D" id="3.60.21.70">
    <property type="entry name" value="PhoD-like phosphatase"/>
    <property type="match status" value="1"/>
</dbReference>
<reference evidence="2 3" key="1">
    <citation type="submission" date="2023-10" db="EMBL/GenBank/DDBJ databases">
        <title>Marimonas sp. nov. isolated from tidal mud flat.</title>
        <authorList>
            <person name="Jaincy N.J."/>
            <person name="Srinivasan S."/>
            <person name="Lee S.-S."/>
        </authorList>
    </citation>
    <scope>NUCLEOTIDE SEQUENCE [LARGE SCALE GENOMIC DNA]</scope>
    <source>
        <strain evidence="2 3">MJ-SS3</strain>
    </source>
</reference>
<dbReference type="Proteomes" id="UP001268651">
    <property type="component" value="Unassembled WGS sequence"/>
</dbReference>
<gene>
    <name evidence="2" type="ORF">RXV94_07220</name>
</gene>
<dbReference type="GO" id="GO:0004035">
    <property type="term" value="F:alkaline phosphatase activity"/>
    <property type="evidence" value="ECO:0007669"/>
    <property type="project" value="UniProtKB-EC"/>
</dbReference>
<feature type="domain" description="PhoD-like phosphatase metallophosphatase" evidence="1">
    <location>
        <begin position="31"/>
        <end position="274"/>
    </location>
</feature>